<accession>A0ACC6AAJ9</accession>
<reference evidence="1" key="1">
    <citation type="submission" date="2022-05" db="EMBL/GenBank/DDBJ databases">
        <title>Comparative Genomics of Spacecraft Associated Microbes.</title>
        <authorList>
            <person name="Tran M.T."/>
            <person name="Wright A."/>
            <person name="Seuylemezian A."/>
            <person name="Eisen J."/>
            <person name="Coil D."/>
        </authorList>
    </citation>
    <scope>NUCLEOTIDE SEQUENCE</scope>
    <source>
        <strain evidence="1">FAIRING 10M-2.2</strain>
    </source>
</reference>
<dbReference type="Proteomes" id="UP001202289">
    <property type="component" value="Unassembled WGS sequence"/>
</dbReference>
<sequence length="421" mass="46078">MKLRNLIIGSAIAGGLLLCAGSVSAYQYVSKLNHQLDTYVLPHTTFEGISIDGKTNADVQKTIQQKIDESNKKSVNYVFKDEKHTYTWQELGIEYKATDIADKIFKEQKGNISNRYNMRKEAETGALKRDYKLEPSINIAKYDAFIKEKYNDSLVDPVNADLSISGTTITINESKEGEKVDKEKLKILTTEAVMTNKQDIQVPITAVKPERSTEDVKNMGIQEVIAEYSTPLAGRNSSQTFNVQRAVNTLTGVFVAPDQTFSFNGRVGITDAAHGYKSAAVYVNGKVEQSAGGGVCQVSSTLYGAVLRADLGVVDRSNHSLPVHYLPLGQDAAVADYGPDLKFKNNTGKYIYIQSFTNGSSVTARIFGTNTGKNVVVSSKVISETDNNIVAVTYKKVTQNGEVLSNGQISKSTYKKDKKAS</sequence>
<gene>
    <name evidence="1" type="ORF">M3215_17860</name>
</gene>
<protein>
    <submittedName>
        <fullName evidence="1">VanW family protein</fullName>
    </submittedName>
</protein>
<keyword evidence="2" id="KW-1185">Reference proteome</keyword>
<evidence type="ECO:0000313" key="2">
    <source>
        <dbReference type="Proteomes" id="UP001202289"/>
    </source>
</evidence>
<organism evidence="1 2">
    <name type="scientific">Bacillus cytotoxicus</name>
    <dbReference type="NCBI Taxonomy" id="580165"/>
    <lineage>
        <taxon>Bacteria</taxon>
        <taxon>Bacillati</taxon>
        <taxon>Bacillota</taxon>
        <taxon>Bacilli</taxon>
        <taxon>Bacillales</taxon>
        <taxon>Bacillaceae</taxon>
        <taxon>Bacillus</taxon>
        <taxon>Bacillus cereus group</taxon>
    </lineage>
</organism>
<name>A0ACC6AAJ9_9BACI</name>
<comment type="caution">
    <text evidence="1">The sequence shown here is derived from an EMBL/GenBank/DDBJ whole genome shotgun (WGS) entry which is preliminary data.</text>
</comment>
<proteinExistence type="predicted"/>
<dbReference type="EMBL" id="JAMBOP010000026">
    <property type="protein sequence ID" value="MCM3737610.1"/>
    <property type="molecule type" value="Genomic_DNA"/>
</dbReference>
<evidence type="ECO:0000313" key="1">
    <source>
        <dbReference type="EMBL" id="MCM3737610.1"/>
    </source>
</evidence>